<evidence type="ECO:0000313" key="2">
    <source>
        <dbReference type="Proteomes" id="UP000060630"/>
    </source>
</evidence>
<dbReference type="Proteomes" id="UP000060630">
    <property type="component" value="Unassembled WGS sequence"/>
</dbReference>
<dbReference type="AlphaFoldDB" id="A0A106QCZ4"/>
<dbReference type="Pfam" id="PF11523">
    <property type="entry name" value="DUF3223"/>
    <property type="match status" value="1"/>
</dbReference>
<accession>A0A106QCZ4</accession>
<protein>
    <recommendedName>
        <fullName evidence="3">DUF3223 domain-containing protein</fullName>
    </recommendedName>
</protein>
<evidence type="ECO:0000313" key="1">
    <source>
        <dbReference type="EMBL" id="KWA83814.1"/>
    </source>
</evidence>
<proteinExistence type="predicted"/>
<gene>
    <name evidence="1" type="ORF">WL29_20840</name>
</gene>
<dbReference type="EMBL" id="LPHD01000049">
    <property type="protein sequence ID" value="KWA83814.1"/>
    <property type="molecule type" value="Genomic_DNA"/>
</dbReference>
<dbReference type="Gene3D" id="3.10.450.40">
    <property type="match status" value="1"/>
</dbReference>
<name>A0A106QCZ4_9BURK</name>
<evidence type="ECO:0008006" key="3">
    <source>
        <dbReference type="Google" id="ProtNLM"/>
    </source>
</evidence>
<sequence>MAKAVTLSNGKSWPTQKAAQEHFRAMLARYADNQVIDDAQDHDDLVALLERYDLAITDGPPKAGAGIDHFERRRNAGEGFSTPGFWVIRTTGDATDFSYIWAVKAQPMSDAQQFTGACRTAVQSTLLAAKKKAFETYGDASGRVPCELTGQLVGFDEAHLDHAWMSFSQIVVGFRAARGWAHGVPAGCVTVPADAQIVSAFQDPATADAFVDFHNKVAKLRIVSKTANLSMAARQRVPKIQRPIVL</sequence>
<dbReference type="RefSeq" id="WP_060192021.1">
    <property type="nucleotide sequence ID" value="NZ_LPHD01000049.1"/>
</dbReference>
<reference evidence="1 2" key="1">
    <citation type="submission" date="2015-11" db="EMBL/GenBank/DDBJ databases">
        <title>Expanding the genomic diversity of Burkholderia species for the development of highly accurate diagnostics.</title>
        <authorList>
            <person name="Sahl J."/>
            <person name="Keim P."/>
            <person name="Wagner D."/>
        </authorList>
    </citation>
    <scope>NUCLEOTIDE SEQUENCE [LARGE SCALE GENOMIC DNA]</scope>
    <source>
        <strain evidence="1 2">MSMB2087WGS</strain>
    </source>
</reference>
<organism evidence="1 2">
    <name type="scientific">Burkholderia ubonensis</name>
    <dbReference type="NCBI Taxonomy" id="101571"/>
    <lineage>
        <taxon>Bacteria</taxon>
        <taxon>Pseudomonadati</taxon>
        <taxon>Pseudomonadota</taxon>
        <taxon>Betaproteobacteria</taxon>
        <taxon>Burkholderiales</taxon>
        <taxon>Burkholderiaceae</taxon>
        <taxon>Burkholderia</taxon>
        <taxon>Burkholderia cepacia complex</taxon>
    </lineage>
</organism>
<comment type="caution">
    <text evidence="1">The sequence shown here is derived from an EMBL/GenBank/DDBJ whole genome shotgun (WGS) entry which is preliminary data.</text>
</comment>